<evidence type="ECO:0000256" key="8">
    <source>
        <dbReference type="SAM" id="Phobius"/>
    </source>
</evidence>
<proteinExistence type="predicted"/>
<keyword evidence="4" id="KW-0297">G-protein coupled receptor</keyword>
<organism evidence="10 11">
    <name type="scientific">Aplysia californica</name>
    <name type="common">California sea hare</name>
    <dbReference type="NCBI Taxonomy" id="6500"/>
    <lineage>
        <taxon>Eukaryota</taxon>
        <taxon>Metazoa</taxon>
        <taxon>Spiralia</taxon>
        <taxon>Lophotrochozoa</taxon>
        <taxon>Mollusca</taxon>
        <taxon>Gastropoda</taxon>
        <taxon>Heterobranchia</taxon>
        <taxon>Euthyneura</taxon>
        <taxon>Tectipleura</taxon>
        <taxon>Aplysiida</taxon>
        <taxon>Aplysioidea</taxon>
        <taxon>Aplysiidae</taxon>
        <taxon>Aplysia</taxon>
    </lineage>
</organism>
<dbReference type="Gene3D" id="1.20.1070.10">
    <property type="entry name" value="Rhodopsin 7-helix transmembrane proteins"/>
    <property type="match status" value="1"/>
</dbReference>
<feature type="transmembrane region" description="Helical" evidence="8">
    <location>
        <begin position="69"/>
        <end position="91"/>
    </location>
</feature>
<dbReference type="InterPro" id="IPR017452">
    <property type="entry name" value="GPCR_Rhodpsn_7TM"/>
</dbReference>
<dbReference type="GeneID" id="101847741"/>
<gene>
    <name evidence="11" type="primary">LOC101847741</name>
</gene>
<evidence type="ECO:0000256" key="7">
    <source>
        <dbReference type="ARBA" id="ARBA00023224"/>
    </source>
</evidence>
<evidence type="ECO:0000256" key="2">
    <source>
        <dbReference type="ARBA" id="ARBA00022692"/>
    </source>
</evidence>
<keyword evidence="10" id="KW-1185">Reference proteome</keyword>
<dbReference type="InterPro" id="IPR000276">
    <property type="entry name" value="GPCR_Rhodpsn"/>
</dbReference>
<keyword evidence="5 8" id="KW-0472">Membrane</keyword>
<evidence type="ECO:0000256" key="5">
    <source>
        <dbReference type="ARBA" id="ARBA00023136"/>
    </source>
</evidence>
<dbReference type="Pfam" id="PF00001">
    <property type="entry name" value="7tm_1"/>
    <property type="match status" value="1"/>
</dbReference>
<dbReference type="PANTHER" id="PTHR24243:SF230">
    <property type="entry name" value="G-PROTEIN COUPLED RECEPTORS FAMILY 1 PROFILE DOMAIN-CONTAINING PROTEIN"/>
    <property type="match status" value="1"/>
</dbReference>
<evidence type="ECO:0000256" key="3">
    <source>
        <dbReference type="ARBA" id="ARBA00022989"/>
    </source>
</evidence>
<feature type="transmembrane region" description="Helical" evidence="8">
    <location>
        <begin position="331"/>
        <end position="354"/>
    </location>
</feature>
<evidence type="ECO:0000256" key="6">
    <source>
        <dbReference type="ARBA" id="ARBA00023170"/>
    </source>
</evidence>
<dbReference type="Proteomes" id="UP000694888">
    <property type="component" value="Unplaced"/>
</dbReference>
<dbReference type="PROSITE" id="PS50262">
    <property type="entry name" value="G_PROTEIN_RECEP_F1_2"/>
    <property type="match status" value="1"/>
</dbReference>
<dbReference type="RefSeq" id="XP_005102726.3">
    <property type="nucleotide sequence ID" value="XM_005102669.3"/>
</dbReference>
<evidence type="ECO:0000313" key="10">
    <source>
        <dbReference type="Proteomes" id="UP000694888"/>
    </source>
</evidence>
<sequence length="382" mass="43708">MDIQTYANRTLEVIMSQSDPLTHTQTLLTLNISAHSPSMPWANVTQTIPSNNSEMAEILKSAVKGLTTYAVPIICGLGIVGDVTSFLVFVFTSFRYQPCSQYLAALTFVDTMFLLSQLINSFMTFFPTLALAPGYCSVMVYLSYVCSFLSAWFVVLMMVERYIVVCHPFRASTICSRRKSVTLISALTTVSLLLYSHSFFTTAESHNGQPCKVDHDFYNFVMVFTYIDSVLTFVIPFLAILLLNLRIIFTVRKFRLRHNLMNRSLYGSQRYYNADKTLSLAQVRSTKMLVRVSTVYVVLYLPSYAARLYGLILQQVTGGDTSADSSFRFQIAQQICQFLYFLNFAVDFIVYVVTSNNFRRNVYRCLRKVHVCKYRCSYRYGY</sequence>
<keyword evidence="3 8" id="KW-1133">Transmembrane helix</keyword>
<evidence type="ECO:0000313" key="11">
    <source>
        <dbReference type="RefSeq" id="XP_005102726.3"/>
    </source>
</evidence>
<keyword evidence="6" id="KW-0675">Receptor</keyword>
<feature type="transmembrane region" description="Helical" evidence="8">
    <location>
        <begin position="288"/>
        <end position="311"/>
    </location>
</feature>
<dbReference type="PRINTS" id="PR00237">
    <property type="entry name" value="GPCRRHODOPSN"/>
</dbReference>
<dbReference type="SUPFAM" id="SSF81321">
    <property type="entry name" value="Family A G protein-coupled receptor-like"/>
    <property type="match status" value="1"/>
</dbReference>
<feature type="transmembrane region" description="Helical" evidence="8">
    <location>
        <begin position="180"/>
        <end position="200"/>
    </location>
</feature>
<protein>
    <submittedName>
        <fullName evidence="11">Thyrotropin-releasing hormone receptor-like</fullName>
    </submittedName>
</protein>
<comment type="subcellular location">
    <subcellularLocation>
        <location evidence="1">Membrane</location>
        <topology evidence="1">Multi-pass membrane protein</topology>
    </subcellularLocation>
</comment>
<keyword evidence="7" id="KW-0807">Transducer</keyword>
<feature type="domain" description="G-protein coupled receptors family 1 profile" evidence="9">
    <location>
        <begin position="81"/>
        <end position="351"/>
    </location>
</feature>
<feature type="transmembrane region" description="Helical" evidence="8">
    <location>
        <begin position="138"/>
        <end position="159"/>
    </location>
</feature>
<evidence type="ECO:0000259" key="9">
    <source>
        <dbReference type="PROSITE" id="PS50262"/>
    </source>
</evidence>
<feature type="transmembrane region" description="Helical" evidence="8">
    <location>
        <begin position="103"/>
        <end position="126"/>
    </location>
</feature>
<accession>A0ABM0JVV6</accession>
<evidence type="ECO:0000256" key="4">
    <source>
        <dbReference type="ARBA" id="ARBA00023040"/>
    </source>
</evidence>
<evidence type="ECO:0000256" key="1">
    <source>
        <dbReference type="ARBA" id="ARBA00004141"/>
    </source>
</evidence>
<dbReference type="CDD" id="cd14978">
    <property type="entry name" value="7tmA_FMRFamide_R-like"/>
    <property type="match status" value="1"/>
</dbReference>
<feature type="transmembrane region" description="Helical" evidence="8">
    <location>
        <begin position="220"/>
        <end position="245"/>
    </location>
</feature>
<dbReference type="PANTHER" id="PTHR24243">
    <property type="entry name" value="G-PROTEIN COUPLED RECEPTOR"/>
    <property type="match status" value="1"/>
</dbReference>
<name>A0ABM0JVV6_APLCA</name>
<keyword evidence="2 8" id="KW-0812">Transmembrane</keyword>
<reference evidence="11" key="1">
    <citation type="submission" date="2025-08" db="UniProtKB">
        <authorList>
            <consortium name="RefSeq"/>
        </authorList>
    </citation>
    <scope>IDENTIFICATION</scope>
</reference>